<dbReference type="OrthoDB" id="566255at2759"/>
<dbReference type="AlphaFoldDB" id="A0A161XC38"/>
<reference evidence="4" key="1">
    <citation type="journal article" date="2016" name="Nat. Genet.">
        <title>A high-quality carrot genome assembly provides new insights into carotenoid accumulation and asterid genome evolution.</title>
        <authorList>
            <person name="Iorizzo M."/>
            <person name="Ellison S."/>
            <person name="Senalik D."/>
            <person name="Zeng P."/>
            <person name="Satapoomin P."/>
            <person name="Huang J."/>
            <person name="Bowman M."/>
            <person name="Iovene M."/>
            <person name="Sanseverino W."/>
            <person name="Cavagnaro P."/>
            <person name="Yildiz M."/>
            <person name="Macko-Podgorni A."/>
            <person name="Moranska E."/>
            <person name="Grzebelus E."/>
            <person name="Grzebelus D."/>
            <person name="Ashrafi H."/>
            <person name="Zheng Z."/>
            <person name="Cheng S."/>
            <person name="Spooner D."/>
            <person name="Van Deynze A."/>
            <person name="Simon P."/>
        </authorList>
    </citation>
    <scope>NUCLEOTIDE SEQUENCE</scope>
    <source>
        <tissue evidence="4">Leaf</tissue>
    </source>
</reference>
<protein>
    <submittedName>
        <fullName evidence="4">Uncharacterized protein</fullName>
    </submittedName>
</protein>
<dbReference type="InterPro" id="IPR036104">
    <property type="entry name" value="BFN_sf"/>
</dbReference>
<dbReference type="GO" id="GO:0016567">
    <property type="term" value="P:protein ubiquitination"/>
    <property type="evidence" value="ECO:0007669"/>
    <property type="project" value="TreeGrafter"/>
</dbReference>
<accession>A0A161XC38</accession>
<dbReference type="Proteomes" id="UP000077755">
    <property type="component" value="Chromosome 6"/>
</dbReference>
<reference evidence="4" key="2">
    <citation type="submission" date="2022-03" db="EMBL/GenBank/DDBJ databases">
        <title>Draft title - Genomic analysis of global carrot germplasm unveils the trajectory of domestication and the origin of high carotenoid orange carrot.</title>
        <authorList>
            <person name="Iorizzo M."/>
            <person name="Ellison S."/>
            <person name="Senalik D."/>
            <person name="Macko-Podgorni A."/>
            <person name="Grzebelus D."/>
            <person name="Bostan H."/>
            <person name="Rolling W."/>
            <person name="Curaba J."/>
            <person name="Simon P."/>
        </authorList>
    </citation>
    <scope>NUCLEOTIDE SEQUENCE</scope>
    <source>
        <tissue evidence="4">Leaf</tissue>
    </source>
</reference>
<keyword evidence="5" id="KW-1185">Reference proteome</keyword>
<dbReference type="GO" id="GO:0004518">
    <property type="term" value="F:nuclease activity"/>
    <property type="evidence" value="ECO:0007669"/>
    <property type="project" value="UniProtKB-UniRule"/>
</dbReference>
<evidence type="ECO:0000313" key="5">
    <source>
        <dbReference type="Proteomes" id="UP000077755"/>
    </source>
</evidence>
<evidence type="ECO:0000256" key="1">
    <source>
        <dbReference type="ARBA" id="ARBA00009095"/>
    </source>
</evidence>
<keyword evidence="2" id="KW-0540">Nuclease</keyword>
<dbReference type="OMA" id="QTAETEW"/>
<dbReference type="Gene3D" id="3.10.690.10">
    <property type="entry name" value="Bifunctional nuclease domain"/>
    <property type="match status" value="1"/>
</dbReference>
<dbReference type="PANTHER" id="PTHR15160:SF3">
    <property type="entry name" value="BIFUNCTIONAL NUCLEASE 1"/>
    <property type="match status" value="1"/>
</dbReference>
<dbReference type="Pfam" id="PF02577">
    <property type="entry name" value="BFN_dom"/>
    <property type="match status" value="1"/>
</dbReference>
<name>A0A161XC38_DAUCS</name>
<dbReference type="EMBL" id="CP093348">
    <property type="protein sequence ID" value="WOH04291.1"/>
    <property type="molecule type" value="Genomic_DNA"/>
</dbReference>
<dbReference type="InterPro" id="IPR003729">
    <property type="entry name" value="Bi_nuclease_dom"/>
</dbReference>
<evidence type="ECO:0000256" key="2">
    <source>
        <dbReference type="ARBA" id="ARBA00022722"/>
    </source>
</evidence>
<evidence type="ECO:0000256" key="3">
    <source>
        <dbReference type="ARBA" id="ARBA00025428"/>
    </source>
</evidence>
<dbReference type="PANTHER" id="PTHR15160">
    <property type="entry name" value="VON HIPPEL-LINDAU PROTEIN"/>
    <property type="match status" value="1"/>
</dbReference>
<keyword evidence="2" id="KW-0378">Hydrolase</keyword>
<dbReference type="Gramene" id="KZM90173">
    <property type="protein sequence ID" value="KZM90173"/>
    <property type="gene ID" value="DCAR_022462"/>
</dbReference>
<comment type="function">
    <text evidence="3">Bifunctional nuclease with both RNase and DNase activities. Involved in basal defense response. Participates in abscisic acid-derived callose deposition following infection by a necrotrophic pathogen.</text>
</comment>
<dbReference type="PROSITE" id="PS51658">
    <property type="entry name" value="BFN"/>
    <property type="match status" value="1"/>
</dbReference>
<dbReference type="GO" id="GO:0005634">
    <property type="term" value="C:nucleus"/>
    <property type="evidence" value="ECO:0007669"/>
    <property type="project" value="TreeGrafter"/>
</dbReference>
<proteinExistence type="inferred from homology"/>
<gene>
    <name evidence="4" type="ORF">DCAR_0623700</name>
</gene>
<evidence type="ECO:0000313" key="4">
    <source>
        <dbReference type="EMBL" id="WOH04291.1"/>
    </source>
</evidence>
<dbReference type="SUPFAM" id="SSF103256">
    <property type="entry name" value="Hypothetical protein TM0160"/>
    <property type="match status" value="1"/>
</dbReference>
<sequence>MSSVQGHVIFPVAVRAKQTKVHTPPANGLSRKCKFSSRFWGVKGVTCRKTNVGNRLKLHTAKVVMCSFSSSSDGNGSMAENSNENAEYVNCTVTDAVEVKGSPDGFMIKMSNGQQLRCAHNNDEAKTPTNFSPHPAIVLKMEDGTGLLLPVIVLEMQSALLMVALKDVKVARPTMYEVVMQMIERMGYTPKIVRITERVNEAYFSQLYLTKLGDETQNISVDLRPSDALNIAVRCKVPIQVNKNLVYRDGMRVIETTSIFHGPLSDGIVSTELDPKLDRPSGQPCLETEEFNLLRNMWVAAAEERYDDAAEWREKLSEFRSNMNEA</sequence>
<dbReference type="KEGG" id="dcr:108224917"/>
<dbReference type="GO" id="GO:0030891">
    <property type="term" value="C:VCB complex"/>
    <property type="evidence" value="ECO:0007669"/>
    <property type="project" value="TreeGrafter"/>
</dbReference>
<comment type="similarity">
    <text evidence="1">Belongs to the bifunctional nuclease family.</text>
</comment>
<organism evidence="4 5">
    <name type="scientific">Daucus carota subsp. sativus</name>
    <name type="common">Carrot</name>
    <dbReference type="NCBI Taxonomy" id="79200"/>
    <lineage>
        <taxon>Eukaryota</taxon>
        <taxon>Viridiplantae</taxon>
        <taxon>Streptophyta</taxon>
        <taxon>Embryophyta</taxon>
        <taxon>Tracheophyta</taxon>
        <taxon>Spermatophyta</taxon>
        <taxon>Magnoliopsida</taxon>
        <taxon>eudicotyledons</taxon>
        <taxon>Gunneridae</taxon>
        <taxon>Pentapetalae</taxon>
        <taxon>asterids</taxon>
        <taxon>campanulids</taxon>
        <taxon>Apiales</taxon>
        <taxon>Apiaceae</taxon>
        <taxon>Apioideae</taxon>
        <taxon>Scandiceae</taxon>
        <taxon>Daucinae</taxon>
        <taxon>Daucus</taxon>
        <taxon>Daucus sect. Daucus</taxon>
    </lineage>
</organism>